<reference evidence="1 2" key="1">
    <citation type="submission" date="2016-05" db="EMBL/GenBank/DDBJ databases">
        <title>Comparative analysis of secretome profiles of manganese(II)-oxidizing ascomycete fungi.</title>
        <authorList>
            <consortium name="DOE Joint Genome Institute"/>
            <person name="Zeiner C.A."/>
            <person name="Purvine S.O."/>
            <person name="Zink E.M."/>
            <person name="Wu S."/>
            <person name="Pasa-Tolic L."/>
            <person name="Chaput D.L."/>
            <person name="Haridas S."/>
            <person name="Grigoriev I.V."/>
            <person name="Santelli C.M."/>
            <person name="Hansel C.M."/>
        </authorList>
    </citation>
    <scope>NUCLEOTIDE SEQUENCE [LARGE SCALE GENOMIC DNA]</scope>
    <source>
        <strain evidence="1 2">AP3s5-JAC2a</strain>
    </source>
</reference>
<dbReference type="AlphaFoldDB" id="A0A177C0N6"/>
<dbReference type="EMBL" id="KV441557">
    <property type="protein sequence ID" value="OAG01354.1"/>
    <property type="molecule type" value="Genomic_DNA"/>
</dbReference>
<accession>A0A177C0N6</accession>
<dbReference type="InParanoid" id="A0A177C0N6"/>
<sequence length="166" mass="18594">MPPLSPPIAKRCHETGVLPRKGTVILPTRFSGASFEFSRSTYVVDNSNRGLDVRVQIHLACGRCLFYLRICKRYTRCLLRTVDCPAIKNCNITGTLSEASGGKNRVFGAHGRGFWCCTPTFKILVFRRQWYVLGIEEVQPDACTLAPLFQTGYTEILRKFVESGGV</sequence>
<dbReference type="RefSeq" id="XP_018031719.1">
    <property type="nucleotide sequence ID" value="XM_018185520.1"/>
</dbReference>
<evidence type="ECO:0000313" key="2">
    <source>
        <dbReference type="Proteomes" id="UP000077069"/>
    </source>
</evidence>
<gene>
    <name evidence="1" type="ORF">CC84DRAFT_187615</name>
</gene>
<dbReference type="Proteomes" id="UP000077069">
    <property type="component" value="Unassembled WGS sequence"/>
</dbReference>
<protein>
    <submittedName>
        <fullName evidence="1">Uncharacterized protein</fullName>
    </submittedName>
</protein>
<evidence type="ECO:0000313" key="1">
    <source>
        <dbReference type="EMBL" id="OAG01354.1"/>
    </source>
</evidence>
<organism evidence="1 2">
    <name type="scientific">Paraphaeosphaeria sporulosa</name>
    <dbReference type="NCBI Taxonomy" id="1460663"/>
    <lineage>
        <taxon>Eukaryota</taxon>
        <taxon>Fungi</taxon>
        <taxon>Dikarya</taxon>
        <taxon>Ascomycota</taxon>
        <taxon>Pezizomycotina</taxon>
        <taxon>Dothideomycetes</taxon>
        <taxon>Pleosporomycetidae</taxon>
        <taxon>Pleosporales</taxon>
        <taxon>Massarineae</taxon>
        <taxon>Didymosphaeriaceae</taxon>
        <taxon>Paraphaeosphaeria</taxon>
    </lineage>
</organism>
<name>A0A177C0N6_9PLEO</name>
<keyword evidence="2" id="KW-1185">Reference proteome</keyword>
<proteinExistence type="predicted"/>
<dbReference type="GeneID" id="28769006"/>